<proteinExistence type="predicted"/>
<evidence type="ECO:0000313" key="3">
    <source>
        <dbReference type="Proteomes" id="UP000284243"/>
    </source>
</evidence>
<dbReference type="AlphaFoldDB" id="A0A412TPA9"/>
<organism evidence="2 3">
    <name type="scientific">Odoribacter splanchnicus</name>
    <dbReference type="NCBI Taxonomy" id="28118"/>
    <lineage>
        <taxon>Bacteria</taxon>
        <taxon>Pseudomonadati</taxon>
        <taxon>Bacteroidota</taxon>
        <taxon>Bacteroidia</taxon>
        <taxon>Bacteroidales</taxon>
        <taxon>Odoribacteraceae</taxon>
        <taxon>Odoribacter</taxon>
    </lineage>
</organism>
<sequence length="226" mass="24822">MKKLQISLLSVFLVCLFTACQEDKVGFYEGAVAINMTLSNGDGTFVKGETDQEKTFKIKLAVQGEVADVDRVIKFGFGKEHTAVQGTNFDLPMQVTMEAGRLDTVIECKVYREGLTEEPLMCDLVIAEGGDFVGGVYDELLVKLMIGFPTQWVDNTGWAAGYALGKCTQAKYAFVFEQLGVIDISDYAGAYGYLGYMELANRLNSILADNPRLDDDGKTMKFGTGY</sequence>
<name>A0A412TPA9_9BACT</name>
<feature type="chain" id="PRO_5019219617" evidence="1">
    <location>
        <begin position="20"/>
        <end position="226"/>
    </location>
</feature>
<dbReference type="Pfam" id="PF16132">
    <property type="entry name" value="DUF4843"/>
    <property type="match status" value="1"/>
</dbReference>
<feature type="signal peptide" evidence="1">
    <location>
        <begin position="1"/>
        <end position="19"/>
    </location>
</feature>
<gene>
    <name evidence="2" type="ORF">DWW57_12015</name>
</gene>
<dbReference type="Proteomes" id="UP000284243">
    <property type="component" value="Unassembled WGS sequence"/>
</dbReference>
<keyword evidence="1" id="KW-0732">Signal</keyword>
<dbReference type="EMBL" id="QRYC01000016">
    <property type="protein sequence ID" value="RGU55635.1"/>
    <property type="molecule type" value="Genomic_DNA"/>
</dbReference>
<evidence type="ECO:0000313" key="2">
    <source>
        <dbReference type="EMBL" id="RGU55635.1"/>
    </source>
</evidence>
<comment type="caution">
    <text evidence="2">The sequence shown here is derived from an EMBL/GenBank/DDBJ whole genome shotgun (WGS) entry which is preliminary data.</text>
</comment>
<dbReference type="InterPro" id="IPR032299">
    <property type="entry name" value="DUF4843"/>
</dbReference>
<protein>
    <submittedName>
        <fullName evidence="2">DUF4843 domain-containing protein</fullName>
    </submittedName>
</protein>
<dbReference type="RefSeq" id="WP_022159918.1">
    <property type="nucleotide sequence ID" value="NZ_JADMUD010000020.1"/>
</dbReference>
<dbReference type="PROSITE" id="PS51257">
    <property type="entry name" value="PROKAR_LIPOPROTEIN"/>
    <property type="match status" value="1"/>
</dbReference>
<evidence type="ECO:0000256" key="1">
    <source>
        <dbReference type="SAM" id="SignalP"/>
    </source>
</evidence>
<accession>A0A412TPA9</accession>
<reference evidence="2 3" key="1">
    <citation type="submission" date="2018-08" db="EMBL/GenBank/DDBJ databases">
        <title>A genome reference for cultivated species of the human gut microbiota.</title>
        <authorList>
            <person name="Zou Y."/>
            <person name="Xue W."/>
            <person name="Luo G."/>
        </authorList>
    </citation>
    <scope>NUCLEOTIDE SEQUENCE [LARGE SCALE GENOMIC DNA]</scope>
    <source>
        <strain evidence="2 3">AF16-14</strain>
    </source>
</reference>